<dbReference type="EMBL" id="JAGMVJ010000004">
    <property type="protein sequence ID" value="KAH7091588.1"/>
    <property type="molecule type" value="Genomic_DNA"/>
</dbReference>
<feature type="region of interest" description="Disordered" evidence="1">
    <location>
        <begin position="322"/>
        <end position="350"/>
    </location>
</feature>
<accession>A0A8K0REX4</accession>
<comment type="caution">
    <text evidence="3">The sequence shown here is derived from an EMBL/GenBank/DDBJ whole genome shotgun (WGS) entry which is preliminary data.</text>
</comment>
<dbReference type="AlphaFoldDB" id="A0A8K0REX4"/>
<dbReference type="Proteomes" id="UP000813461">
    <property type="component" value="Unassembled WGS sequence"/>
</dbReference>
<name>A0A8K0REX4_9PLEO</name>
<dbReference type="Pfam" id="PF24494">
    <property type="entry name" value="DUF7587"/>
    <property type="match status" value="1"/>
</dbReference>
<evidence type="ECO:0000313" key="4">
    <source>
        <dbReference type="Proteomes" id="UP000813461"/>
    </source>
</evidence>
<reference evidence="3" key="1">
    <citation type="journal article" date="2021" name="Nat. Commun.">
        <title>Genetic determinants of endophytism in the Arabidopsis root mycobiome.</title>
        <authorList>
            <person name="Mesny F."/>
            <person name="Miyauchi S."/>
            <person name="Thiergart T."/>
            <person name="Pickel B."/>
            <person name="Atanasova L."/>
            <person name="Karlsson M."/>
            <person name="Huettel B."/>
            <person name="Barry K.W."/>
            <person name="Haridas S."/>
            <person name="Chen C."/>
            <person name="Bauer D."/>
            <person name="Andreopoulos W."/>
            <person name="Pangilinan J."/>
            <person name="LaButti K."/>
            <person name="Riley R."/>
            <person name="Lipzen A."/>
            <person name="Clum A."/>
            <person name="Drula E."/>
            <person name="Henrissat B."/>
            <person name="Kohler A."/>
            <person name="Grigoriev I.V."/>
            <person name="Martin F.M."/>
            <person name="Hacquard S."/>
        </authorList>
    </citation>
    <scope>NUCLEOTIDE SEQUENCE</scope>
    <source>
        <strain evidence="3">MPI-SDFR-AT-0120</strain>
    </source>
</reference>
<organism evidence="3 4">
    <name type="scientific">Paraphoma chrysanthemicola</name>
    <dbReference type="NCBI Taxonomy" id="798071"/>
    <lineage>
        <taxon>Eukaryota</taxon>
        <taxon>Fungi</taxon>
        <taxon>Dikarya</taxon>
        <taxon>Ascomycota</taxon>
        <taxon>Pezizomycotina</taxon>
        <taxon>Dothideomycetes</taxon>
        <taxon>Pleosporomycetidae</taxon>
        <taxon>Pleosporales</taxon>
        <taxon>Pleosporineae</taxon>
        <taxon>Phaeosphaeriaceae</taxon>
        <taxon>Paraphoma</taxon>
    </lineage>
</organism>
<gene>
    <name evidence="3" type="ORF">FB567DRAFT_589467</name>
</gene>
<dbReference type="OrthoDB" id="5295996at2759"/>
<sequence>MVLQADSNIPMTEERIQHFEHHRVNFVPQYLFRAWSSKSGGGRPTTIKSEAEIIPAAFMHGRKVPDFYTRSEAELYDIVDYHCGGGFFLSEFSSWSASLHLVLVYATSMPVADDPHVAVMDTHQVGRDSGVRVWHTSQLFRFSYPLSPTLKNAEYLAHGQIRGNGYKAVPLQMLKECGMYELVLGLEKYNPISTPHFCEFGYSLRAQTFQIPIQSIADSDILMAKGIATLFGELSAPVAVALLCLRPRPTVESDPDLLSDLRITVLRGLGRTTLRFPPGFELKPWLEADGVDTRGGFHDVKQWIQLFRILATYEFTEVLGERGRKRKLATEDDSSKADAPCQPEKEKRLS</sequence>
<dbReference type="InterPro" id="IPR056009">
    <property type="entry name" value="DUF7587"/>
</dbReference>
<proteinExistence type="predicted"/>
<evidence type="ECO:0000313" key="3">
    <source>
        <dbReference type="EMBL" id="KAH7091588.1"/>
    </source>
</evidence>
<evidence type="ECO:0000259" key="2">
    <source>
        <dbReference type="Pfam" id="PF24494"/>
    </source>
</evidence>
<evidence type="ECO:0000256" key="1">
    <source>
        <dbReference type="SAM" id="MobiDB-lite"/>
    </source>
</evidence>
<protein>
    <recommendedName>
        <fullName evidence="2">DUF7587 domain-containing protein</fullName>
    </recommendedName>
</protein>
<feature type="domain" description="DUF7587" evidence="2">
    <location>
        <begin position="27"/>
        <end position="161"/>
    </location>
</feature>
<keyword evidence="4" id="KW-1185">Reference proteome</keyword>